<feature type="region of interest" description="Disordered" evidence="1">
    <location>
        <begin position="104"/>
        <end position="180"/>
    </location>
</feature>
<feature type="compositionally biased region" description="Low complexity" evidence="1">
    <location>
        <begin position="1"/>
        <end position="16"/>
    </location>
</feature>
<comment type="caution">
    <text evidence="2">The sequence shown here is derived from an EMBL/GenBank/DDBJ whole genome shotgun (WGS) entry which is preliminary data.</text>
</comment>
<dbReference type="EMBL" id="MSFL01000036">
    <property type="protein sequence ID" value="PWY68438.1"/>
    <property type="molecule type" value="Genomic_DNA"/>
</dbReference>
<name>A0A317V5X0_9EURO</name>
<feature type="region of interest" description="Disordered" evidence="1">
    <location>
        <begin position="1"/>
        <end position="51"/>
    </location>
</feature>
<evidence type="ECO:0000313" key="2">
    <source>
        <dbReference type="EMBL" id="PWY68438.1"/>
    </source>
</evidence>
<evidence type="ECO:0000256" key="1">
    <source>
        <dbReference type="SAM" id="MobiDB-lite"/>
    </source>
</evidence>
<gene>
    <name evidence="2" type="ORF">BO70DRAFT_400355</name>
</gene>
<protein>
    <submittedName>
        <fullName evidence="2">Uncharacterized protein</fullName>
    </submittedName>
</protein>
<feature type="compositionally biased region" description="Basic and acidic residues" evidence="1">
    <location>
        <begin position="111"/>
        <end position="124"/>
    </location>
</feature>
<organism evidence="2 3">
    <name type="scientific">Aspergillus heteromorphus CBS 117.55</name>
    <dbReference type="NCBI Taxonomy" id="1448321"/>
    <lineage>
        <taxon>Eukaryota</taxon>
        <taxon>Fungi</taxon>
        <taxon>Dikarya</taxon>
        <taxon>Ascomycota</taxon>
        <taxon>Pezizomycotina</taxon>
        <taxon>Eurotiomycetes</taxon>
        <taxon>Eurotiomycetidae</taxon>
        <taxon>Eurotiales</taxon>
        <taxon>Aspergillaceae</taxon>
        <taxon>Aspergillus</taxon>
        <taxon>Aspergillus subgen. Circumdati</taxon>
    </lineage>
</organism>
<reference evidence="2 3" key="1">
    <citation type="submission" date="2016-12" db="EMBL/GenBank/DDBJ databases">
        <title>The genomes of Aspergillus section Nigri reveals drivers in fungal speciation.</title>
        <authorList>
            <consortium name="DOE Joint Genome Institute"/>
            <person name="Vesth T.C."/>
            <person name="Nybo J."/>
            <person name="Theobald S."/>
            <person name="Brandl J."/>
            <person name="Frisvad J.C."/>
            <person name="Nielsen K.F."/>
            <person name="Lyhne E.K."/>
            <person name="Kogle M.E."/>
            <person name="Kuo A."/>
            <person name="Riley R."/>
            <person name="Clum A."/>
            <person name="Nolan M."/>
            <person name="Lipzen A."/>
            <person name="Salamov A."/>
            <person name="Henrissat B."/>
            <person name="Wiebenga A."/>
            <person name="De Vries R.P."/>
            <person name="Grigoriev I.V."/>
            <person name="Mortensen U.H."/>
            <person name="Andersen M.R."/>
            <person name="Baker S.E."/>
        </authorList>
    </citation>
    <scope>NUCLEOTIDE SEQUENCE [LARGE SCALE GENOMIC DNA]</scope>
    <source>
        <strain evidence="2 3">CBS 117.55</strain>
    </source>
</reference>
<evidence type="ECO:0000313" key="3">
    <source>
        <dbReference type="Proteomes" id="UP000247233"/>
    </source>
</evidence>
<feature type="compositionally biased region" description="Polar residues" evidence="1">
    <location>
        <begin position="31"/>
        <end position="48"/>
    </location>
</feature>
<sequence length="180" mass="19623">MAFYESSSSVSSSSHSTKSKSESDPSRHQTPRNSSSMSDTQPESSSMEFNLYLVRTGPGDDDFVIWLVPATSDSNTHRVELEVEPEVPLAGDVTVGGCVAAPSQCGGVSDSGRDCDRDCDHEMSDMDIPSQPHVEDQDPHPLIITQNTGDDGNVPSTIDDDSEDDEDENENEEGRRDDRR</sequence>
<dbReference type="RefSeq" id="XP_025395247.1">
    <property type="nucleotide sequence ID" value="XM_025546919.1"/>
</dbReference>
<feature type="compositionally biased region" description="Polar residues" evidence="1">
    <location>
        <begin position="144"/>
        <end position="156"/>
    </location>
</feature>
<dbReference type="GeneID" id="37069156"/>
<accession>A0A317V5X0</accession>
<keyword evidence="3" id="KW-1185">Reference proteome</keyword>
<dbReference type="AlphaFoldDB" id="A0A317V5X0"/>
<feature type="compositionally biased region" description="Acidic residues" evidence="1">
    <location>
        <begin position="158"/>
        <end position="171"/>
    </location>
</feature>
<dbReference type="VEuPathDB" id="FungiDB:BO70DRAFT_400355"/>
<proteinExistence type="predicted"/>
<dbReference type="Proteomes" id="UP000247233">
    <property type="component" value="Unassembled WGS sequence"/>
</dbReference>